<evidence type="ECO:0000313" key="3">
    <source>
        <dbReference type="Proteomes" id="UP000481964"/>
    </source>
</evidence>
<comment type="caution">
    <text evidence="2">The sequence shown here is derived from an EMBL/GenBank/DDBJ whole genome shotgun (WGS) entry which is preliminary data.</text>
</comment>
<dbReference type="Proteomes" id="UP000481964">
    <property type="component" value="Unassembled WGS sequence"/>
</dbReference>
<protein>
    <submittedName>
        <fullName evidence="2">Uncharacterized protein</fullName>
    </submittedName>
</protein>
<dbReference type="EMBL" id="WKRD01000011">
    <property type="protein sequence ID" value="MSC58367.1"/>
    <property type="molecule type" value="Genomic_DNA"/>
</dbReference>
<evidence type="ECO:0000256" key="1">
    <source>
        <dbReference type="SAM" id="Phobius"/>
    </source>
</evidence>
<name>A0A7C9L0W0_9FIRM</name>
<reference evidence="2 3" key="1">
    <citation type="journal article" date="2019" name="Nat. Med.">
        <title>A library of human gut bacterial isolates paired with longitudinal multiomics data enables mechanistic microbiome research.</title>
        <authorList>
            <person name="Poyet M."/>
            <person name="Groussin M."/>
            <person name="Gibbons S.M."/>
            <person name="Avila-Pacheco J."/>
            <person name="Jiang X."/>
            <person name="Kearney S.M."/>
            <person name="Perrotta A.R."/>
            <person name="Berdy B."/>
            <person name="Zhao S."/>
            <person name="Lieberman T.D."/>
            <person name="Swanson P.K."/>
            <person name="Smith M."/>
            <person name="Roesemann S."/>
            <person name="Alexander J.E."/>
            <person name="Rich S.A."/>
            <person name="Livny J."/>
            <person name="Vlamakis H."/>
            <person name="Clish C."/>
            <person name="Bullock K."/>
            <person name="Deik A."/>
            <person name="Scott J."/>
            <person name="Pierce K.A."/>
            <person name="Xavier R.J."/>
            <person name="Alm E.J."/>
        </authorList>
    </citation>
    <scope>NUCLEOTIDE SEQUENCE [LARGE SCALE GENOMIC DNA]</scope>
    <source>
        <strain evidence="2 3">BIOML-A1</strain>
    </source>
</reference>
<keyword evidence="1" id="KW-0472">Membrane</keyword>
<proteinExistence type="predicted"/>
<keyword evidence="1" id="KW-0812">Transmembrane</keyword>
<organism evidence="2 3">
    <name type="scientific">Lachnospira eligens</name>
    <dbReference type="NCBI Taxonomy" id="39485"/>
    <lineage>
        <taxon>Bacteria</taxon>
        <taxon>Bacillati</taxon>
        <taxon>Bacillota</taxon>
        <taxon>Clostridia</taxon>
        <taxon>Lachnospirales</taxon>
        <taxon>Lachnospiraceae</taxon>
        <taxon>Lachnospira</taxon>
    </lineage>
</organism>
<dbReference type="AlphaFoldDB" id="A0A7C9L0W0"/>
<feature type="transmembrane region" description="Helical" evidence="1">
    <location>
        <begin position="23"/>
        <end position="42"/>
    </location>
</feature>
<gene>
    <name evidence="2" type="ORF">GKE48_13075</name>
</gene>
<dbReference type="RefSeq" id="WP_154301277.1">
    <property type="nucleotide sequence ID" value="NZ_WKRD01000011.1"/>
</dbReference>
<evidence type="ECO:0000313" key="2">
    <source>
        <dbReference type="EMBL" id="MSC58367.1"/>
    </source>
</evidence>
<sequence length="121" mass="13385">MSNLGGYQLLTTFAKKVGGPRNLVALIAGGGAIIGGLAVKGGERLWNKVKSKENKSDAVYTIMRDAKSNEGVFLRQGDKYRVLETDEDAVLIELLKNENNPYFVSRYLLENISNYNKNSDK</sequence>
<keyword evidence="1" id="KW-1133">Transmembrane helix</keyword>
<accession>A0A7C9L0W0</accession>